<dbReference type="EMBL" id="JQEC01000002">
    <property type="protein sequence ID" value="KGJ97617.1"/>
    <property type="molecule type" value="Genomic_DNA"/>
</dbReference>
<dbReference type="PATRIC" id="fig|28229.3.peg.363"/>
<dbReference type="GO" id="GO:0022857">
    <property type="term" value="F:transmembrane transporter activity"/>
    <property type="evidence" value="ECO:0007669"/>
    <property type="project" value="TreeGrafter"/>
</dbReference>
<evidence type="ECO:0000256" key="3">
    <source>
        <dbReference type="ARBA" id="ARBA00022692"/>
    </source>
</evidence>
<dbReference type="PANTHER" id="PTHR30572:SF4">
    <property type="entry name" value="ABC TRANSPORTER PERMEASE YTRF"/>
    <property type="match status" value="1"/>
</dbReference>
<feature type="domain" description="MacB-like periplasmic core" evidence="9">
    <location>
        <begin position="427"/>
        <end position="643"/>
    </location>
</feature>
<accession>A0A099L686</accession>
<dbReference type="OrthoDB" id="9770036at2"/>
<dbReference type="InterPro" id="IPR050250">
    <property type="entry name" value="Macrolide_Exporter_MacB"/>
</dbReference>
<name>A0A099L686_COLPS</name>
<dbReference type="GO" id="GO:0005886">
    <property type="term" value="C:plasma membrane"/>
    <property type="evidence" value="ECO:0007669"/>
    <property type="project" value="UniProtKB-SubCell"/>
</dbReference>
<dbReference type="NCBIfam" id="TIGR03434">
    <property type="entry name" value="ADOP"/>
    <property type="match status" value="1"/>
</dbReference>
<keyword evidence="5 7" id="KW-0472">Membrane</keyword>
<evidence type="ECO:0000259" key="9">
    <source>
        <dbReference type="Pfam" id="PF12704"/>
    </source>
</evidence>
<evidence type="ECO:0000256" key="4">
    <source>
        <dbReference type="ARBA" id="ARBA00022989"/>
    </source>
</evidence>
<dbReference type="Pfam" id="PF12704">
    <property type="entry name" value="MacB_PCD"/>
    <property type="match status" value="2"/>
</dbReference>
<sequence length="809" mass="88881">MDILSDINFALRTLIKNPKFTALTVFVMTTGLTLCIYMFSFIHGSIVAPLPFENGERIRAVGTIHNGMHYQGASFRVHDFEDLKKRVQSYEVFDAYDVATVNLSTSDRAVRYTGHYVTENFFEISEAKPLFGRLITNEDGVSGAEPVAVISHTIWQNMFAGDKNVLGKKLRINSKPTTVIGVMPDSYQFPSAGRVWMPFTTTGKGVARKDGHYVAVYGVLKGGVTDKQADAELQILMAELAESYPKLNSNTSAHVWTLQLAAMGSDTPIIILAMELAVGFILLLACINVGNLLFSRATEKGKETAIRTALGAPRIRLVMQMMWESLLICLISGVLAVLFAGLWLEVANRDVLESFPFDPPFWWNIKITQTSLIAAVVITLVTAFITGILPALKATSGDFNATLRDGTRGAQSKASGRLSKVIVISEVVLSCALLLLSTGMVYSVNQQNTIDYGTTVEDIFTASVGLPEVAYENDEKRQQYYQNLAESLLTEAEISAVSFTRALPGNGASYENIALDNVDYGKNPQYPSSSSVGVDHNYFAVMEMNLREGRLFDSRDKIDSPLTAVVTDNFVNKFFKDGDVLGKRFKFVETDKDWYTVIGVVNDVIHGQPMSYNIEKPTAFISIQQTPKRFMSVVIKTEADNAASVTGLSERVVDIALKVERDAPLYNVKTLRNSITARNAGMNFVSELFLVFAIASMVLAFSGIYGVMSNTIVQKTQEIGIRRALGADNSDIYKHFIKQGVKQLAIGLAIGLPMGVALVTMLEASSIAQGSLMLYFVIPAFISAVMLLAIYYPVQRALKMEPCAALRHE</sequence>
<evidence type="ECO:0000256" key="6">
    <source>
        <dbReference type="ARBA" id="ARBA00038076"/>
    </source>
</evidence>
<evidence type="ECO:0000259" key="8">
    <source>
        <dbReference type="Pfam" id="PF02687"/>
    </source>
</evidence>
<evidence type="ECO:0000256" key="1">
    <source>
        <dbReference type="ARBA" id="ARBA00004651"/>
    </source>
</evidence>
<keyword evidence="2" id="KW-1003">Cell membrane</keyword>
<dbReference type="Pfam" id="PF02687">
    <property type="entry name" value="FtsX"/>
    <property type="match status" value="2"/>
</dbReference>
<evidence type="ECO:0000256" key="5">
    <source>
        <dbReference type="ARBA" id="ARBA00023136"/>
    </source>
</evidence>
<reference evidence="10 11" key="1">
    <citation type="submission" date="2014-08" db="EMBL/GenBank/DDBJ databases">
        <title>Genomic and Phenotypic Diversity of Colwellia psychrerythraea strains from Disparate Marine Basins.</title>
        <authorList>
            <person name="Techtmann S.M."/>
            <person name="Stelling S.C."/>
            <person name="Utturkar S.M."/>
            <person name="Alshibli N."/>
            <person name="Harris A."/>
            <person name="Brown S.D."/>
            <person name="Hazen T.C."/>
        </authorList>
    </citation>
    <scope>NUCLEOTIDE SEQUENCE [LARGE SCALE GENOMIC DNA]</scope>
    <source>
        <strain evidence="10 11">GAB14E</strain>
    </source>
</reference>
<dbReference type="AlphaFoldDB" id="A0A099L686"/>
<feature type="transmembrane region" description="Helical" evidence="7">
    <location>
        <begin position="774"/>
        <end position="792"/>
    </location>
</feature>
<feature type="transmembrane region" description="Helical" evidence="7">
    <location>
        <begin position="421"/>
        <end position="442"/>
    </location>
</feature>
<feature type="domain" description="ABC3 transporter permease C-terminal" evidence="8">
    <location>
        <begin position="277"/>
        <end position="395"/>
    </location>
</feature>
<evidence type="ECO:0000313" key="10">
    <source>
        <dbReference type="EMBL" id="KGJ97617.1"/>
    </source>
</evidence>
<proteinExistence type="inferred from homology"/>
<feature type="transmembrane region" description="Helical" evidence="7">
    <location>
        <begin position="688"/>
        <end position="708"/>
    </location>
</feature>
<evidence type="ECO:0000256" key="7">
    <source>
        <dbReference type="SAM" id="Phobius"/>
    </source>
</evidence>
<organism evidence="10 11">
    <name type="scientific">Colwellia psychrerythraea</name>
    <name type="common">Vibrio psychroerythus</name>
    <dbReference type="NCBI Taxonomy" id="28229"/>
    <lineage>
        <taxon>Bacteria</taxon>
        <taxon>Pseudomonadati</taxon>
        <taxon>Pseudomonadota</taxon>
        <taxon>Gammaproteobacteria</taxon>
        <taxon>Alteromonadales</taxon>
        <taxon>Colwelliaceae</taxon>
        <taxon>Colwellia</taxon>
    </lineage>
</organism>
<evidence type="ECO:0000313" key="11">
    <source>
        <dbReference type="Proteomes" id="UP000029868"/>
    </source>
</evidence>
<dbReference type="PANTHER" id="PTHR30572">
    <property type="entry name" value="MEMBRANE COMPONENT OF TRANSPORTER-RELATED"/>
    <property type="match status" value="1"/>
</dbReference>
<comment type="similarity">
    <text evidence="6">Belongs to the ABC-4 integral membrane protein family.</text>
</comment>
<comment type="caution">
    <text evidence="10">The sequence shown here is derived from an EMBL/GenBank/DDBJ whole genome shotgun (WGS) entry which is preliminary data.</text>
</comment>
<feature type="transmembrane region" description="Helical" evidence="7">
    <location>
        <begin position="326"/>
        <end position="347"/>
    </location>
</feature>
<gene>
    <name evidence="10" type="ORF">GAB14E_1206</name>
</gene>
<keyword evidence="4 7" id="KW-1133">Transmembrane helix</keyword>
<dbReference type="InterPro" id="IPR017800">
    <property type="entry name" value="ADOP"/>
</dbReference>
<feature type="transmembrane region" description="Helical" evidence="7">
    <location>
        <begin position="269"/>
        <end position="294"/>
    </location>
</feature>
<feature type="domain" description="MacB-like periplasmic core" evidence="9">
    <location>
        <begin position="21"/>
        <end position="234"/>
    </location>
</feature>
<feature type="domain" description="ABC3 transporter permease C-terminal" evidence="8">
    <location>
        <begin position="691"/>
        <end position="802"/>
    </location>
</feature>
<evidence type="ECO:0000256" key="2">
    <source>
        <dbReference type="ARBA" id="ARBA00022475"/>
    </source>
</evidence>
<dbReference type="InterPro" id="IPR025857">
    <property type="entry name" value="MacB_PCD"/>
</dbReference>
<protein>
    <submittedName>
        <fullName evidence="10">Permease</fullName>
    </submittedName>
</protein>
<dbReference type="Proteomes" id="UP000029868">
    <property type="component" value="Unassembled WGS sequence"/>
</dbReference>
<feature type="transmembrane region" description="Helical" evidence="7">
    <location>
        <begin position="367"/>
        <end position="389"/>
    </location>
</feature>
<dbReference type="RefSeq" id="WP_033080455.1">
    <property type="nucleotide sequence ID" value="NZ_JQEC01000002.1"/>
</dbReference>
<dbReference type="InterPro" id="IPR003838">
    <property type="entry name" value="ABC3_permease_C"/>
</dbReference>
<feature type="transmembrane region" description="Helical" evidence="7">
    <location>
        <begin position="744"/>
        <end position="762"/>
    </location>
</feature>
<keyword evidence="3 7" id="KW-0812">Transmembrane</keyword>
<feature type="transmembrane region" description="Helical" evidence="7">
    <location>
        <begin position="20"/>
        <end position="42"/>
    </location>
</feature>
<comment type="subcellular location">
    <subcellularLocation>
        <location evidence="1">Cell membrane</location>
        <topology evidence="1">Multi-pass membrane protein</topology>
    </subcellularLocation>
</comment>